<proteinExistence type="predicted"/>
<sequence length="150" mass="16970">MTTSLMPCKKQKLLKETSLGRSSVTDTRLRNRPAPKTDGIDRAAHSQYERVGDRRSTLLPFAPPLRLTRFTDRGPNQAQIHGFKLRIGAQRLQVSNGQTLGDDRPNKHGIILVMWIATPQESQDLLRNDVRRCASWILVFLDILKIIGNS</sequence>
<evidence type="ECO:0000313" key="3">
    <source>
        <dbReference type="Proteomes" id="UP000646548"/>
    </source>
</evidence>
<dbReference type="EMBL" id="WKFB01000100">
    <property type="protein sequence ID" value="KAF6735809.1"/>
    <property type="molecule type" value="Genomic_DNA"/>
</dbReference>
<feature type="region of interest" description="Disordered" evidence="1">
    <location>
        <begin position="17"/>
        <end position="39"/>
    </location>
</feature>
<gene>
    <name evidence="2" type="ORF">FQA47_002370</name>
</gene>
<accession>A0A834FKB3</accession>
<reference evidence="2" key="1">
    <citation type="journal article" name="BMC Genomics">
        <title>Long-read sequencing and de novo genome assembly of marine medaka (Oryzias melastigma).</title>
        <authorList>
            <person name="Liang P."/>
            <person name="Saqib H.S.A."/>
            <person name="Ni X."/>
            <person name="Shen Y."/>
        </authorList>
    </citation>
    <scope>NUCLEOTIDE SEQUENCE</scope>
    <source>
        <strain evidence="2">Bigg-433</strain>
    </source>
</reference>
<evidence type="ECO:0000313" key="2">
    <source>
        <dbReference type="EMBL" id="KAF6735809.1"/>
    </source>
</evidence>
<protein>
    <submittedName>
        <fullName evidence="2">Uncharacterized protein</fullName>
    </submittedName>
</protein>
<dbReference type="AlphaFoldDB" id="A0A834FKB3"/>
<dbReference type="Proteomes" id="UP000646548">
    <property type="component" value="Unassembled WGS sequence"/>
</dbReference>
<organism evidence="2 3">
    <name type="scientific">Oryzias melastigma</name>
    <name type="common">Marine medaka</name>
    <dbReference type="NCBI Taxonomy" id="30732"/>
    <lineage>
        <taxon>Eukaryota</taxon>
        <taxon>Metazoa</taxon>
        <taxon>Chordata</taxon>
        <taxon>Craniata</taxon>
        <taxon>Vertebrata</taxon>
        <taxon>Euteleostomi</taxon>
        <taxon>Actinopterygii</taxon>
        <taxon>Neopterygii</taxon>
        <taxon>Teleostei</taxon>
        <taxon>Neoteleostei</taxon>
        <taxon>Acanthomorphata</taxon>
        <taxon>Ovalentaria</taxon>
        <taxon>Atherinomorphae</taxon>
        <taxon>Beloniformes</taxon>
        <taxon>Adrianichthyidae</taxon>
        <taxon>Oryziinae</taxon>
        <taxon>Oryzias</taxon>
    </lineage>
</organism>
<comment type="caution">
    <text evidence="2">The sequence shown here is derived from an EMBL/GenBank/DDBJ whole genome shotgun (WGS) entry which is preliminary data.</text>
</comment>
<name>A0A834FKB3_ORYME</name>
<evidence type="ECO:0000256" key="1">
    <source>
        <dbReference type="SAM" id="MobiDB-lite"/>
    </source>
</evidence>